<organism evidence="8 9">
    <name type="scientific">Coniella lustricola</name>
    <dbReference type="NCBI Taxonomy" id="2025994"/>
    <lineage>
        <taxon>Eukaryota</taxon>
        <taxon>Fungi</taxon>
        <taxon>Dikarya</taxon>
        <taxon>Ascomycota</taxon>
        <taxon>Pezizomycotina</taxon>
        <taxon>Sordariomycetes</taxon>
        <taxon>Sordariomycetidae</taxon>
        <taxon>Diaporthales</taxon>
        <taxon>Schizoparmaceae</taxon>
        <taxon>Coniella</taxon>
    </lineage>
</organism>
<protein>
    <recommendedName>
        <fullName evidence="7">Rhodopsin domain-containing protein</fullName>
    </recommendedName>
</protein>
<evidence type="ECO:0000256" key="1">
    <source>
        <dbReference type="ARBA" id="ARBA00004141"/>
    </source>
</evidence>
<evidence type="ECO:0000256" key="5">
    <source>
        <dbReference type="ARBA" id="ARBA00038359"/>
    </source>
</evidence>
<feature type="transmembrane region" description="Helical" evidence="6">
    <location>
        <begin position="20"/>
        <end position="39"/>
    </location>
</feature>
<accession>A0A2T3AG73</accession>
<evidence type="ECO:0000256" key="4">
    <source>
        <dbReference type="ARBA" id="ARBA00023136"/>
    </source>
</evidence>
<name>A0A2T3AG73_9PEZI</name>
<feature type="transmembrane region" description="Helical" evidence="6">
    <location>
        <begin position="54"/>
        <end position="75"/>
    </location>
</feature>
<dbReference type="InParanoid" id="A0A2T3AG73"/>
<feature type="transmembrane region" description="Helical" evidence="6">
    <location>
        <begin position="147"/>
        <end position="168"/>
    </location>
</feature>
<evidence type="ECO:0000313" key="8">
    <source>
        <dbReference type="EMBL" id="PSR97211.1"/>
    </source>
</evidence>
<sequence length="407" mass="46057">MLIQSPSSLVNRDIDDGYLPEIWCWFGFGVMIVILRYIVRFRTIGFRNFCGDDYLMLLALALWSIDGVIVEITYYTGATMNVSPDVVELLSERDVQILQFGTKWEYLSFFTYSGLIWTLKFCTLIFYRRLKADEWRRTWLTTNRLAAITVAAYLVVILTIIFSCWPIQRNWAVRPLPPVHCTFRPLNFWTIVTLNVISDVLILSLPVPILWQLRMSFKRKLGVMLLLCSGVFMIATAVVRAAFTISSSPSILTINSWGFRETAAGLLAVNAPILVPLFKKSFWRRGPYRPGGYIRNEWARGYGGVQHNVGAPDRKRRGKRSVFELPSAMVWSKPQEGVNTGGQFVAAGTRNEATTTSTSNLTATKSETSRGIIECRSVSAQTIQQPPPGHCSDNELKIEHLPARDLP</sequence>
<dbReference type="GO" id="GO:0016020">
    <property type="term" value="C:membrane"/>
    <property type="evidence" value="ECO:0007669"/>
    <property type="project" value="UniProtKB-SubCell"/>
</dbReference>
<feature type="transmembrane region" description="Helical" evidence="6">
    <location>
        <begin position="257"/>
        <end position="278"/>
    </location>
</feature>
<dbReference type="PANTHER" id="PTHR33048:SF47">
    <property type="entry name" value="INTEGRAL MEMBRANE PROTEIN-RELATED"/>
    <property type="match status" value="1"/>
</dbReference>
<keyword evidence="2 6" id="KW-0812">Transmembrane</keyword>
<proteinExistence type="inferred from homology"/>
<feature type="transmembrane region" description="Helical" evidence="6">
    <location>
        <begin position="106"/>
        <end position="127"/>
    </location>
</feature>
<keyword evidence="3 6" id="KW-1133">Transmembrane helix</keyword>
<dbReference type="STRING" id="2025994.A0A2T3AG73"/>
<keyword evidence="4 6" id="KW-0472">Membrane</keyword>
<keyword evidence="9" id="KW-1185">Reference proteome</keyword>
<evidence type="ECO:0000256" key="2">
    <source>
        <dbReference type="ARBA" id="ARBA00022692"/>
    </source>
</evidence>
<feature type="transmembrane region" description="Helical" evidence="6">
    <location>
        <begin position="188"/>
        <end position="211"/>
    </location>
</feature>
<evidence type="ECO:0000259" key="7">
    <source>
        <dbReference type="Pfam" id="PF20684"/>
    </source>
</evidence>
<feature type="transmembrane region" description="Helical" evidence="6">
    <location>
        <begin position="223"/>
        <end position="245"/>
    </location>
</feature>
<feature type="domain" description="Rhodopsin" evidence="7">
    <location>
        <begin position="39"/>
        <end position="280"/>
    </location>
</feature>
<comment type="subcellular location">
    <subcellularLocation>
        <location evidence="1">Membrane</location>
        <topology evidence="1">Multi-pass membrane protein</topology>
    </subcellularLocation>
</comment>
<dbReference type="Proteomes" id="UP000241462">
    <property type="component" value="Unassembled WGS sequence"/>
</dbReference>
<dbReference type="InterPro" id="IPR049326">
    <property type="entry name" value="Rhodopsin_dom_fungi"/>
</dbReference>
<dbReference type="InterPro" id="IPR052337">
    <property type="entry name" value="SAT4-like"/>
</dbReference>
<comment type="similarity">
    <text evidence="5">Belongs to the SAT4 family.</text>
</comment>
<dbReference type="EMBL" id="KZ678393">
    <property type="protein sequence ID" value="PSR97211.1"/>
    <property type="molecule type" value="Genomic_DNA"/>
</dbReference>
<evidence type="ECO:0000256" key="6">
    <source>
        <dbReference type="SAM" id="Phobius"/>
    </source>
</evidence>
<dbReference type="AlphaFoldDB" id="A0A2T3AG73"/>
<evidence type="ECO:0000256" key="3">
    <source>
        <dbReference type="ARBA" id="ARBA00022989"/>
    </source>
</evidence>
<dbReference type="OrthoDB" id="4329349at2759"/>
<dbReference type="Pfam" id="PF20684">
    <property type="entry name" value="Fung_rhodopsin"/>
    <property type="match status" value="1"/>
</dbReference>
<evidence type="ECO:0000313" key="9">
    <source>
        <dbReference type="Proteomes" id="UP000241462"/>
    </source>
</evidence>
<dbReference type="PANTHER" id="PTHR33048">
    <property type="entry name" value="PTH11-LIKE INTEGRAL MEMBRANE PROTEIN (AFU_ORTHOLOGUE AFUA_5G11245)"/>
    <property type="match status" value="1"/>
</dbReference>
<reference evidence="8 9" key="1">
    <citation type="journal article" date="2018" name="Mycol. Prog.">
        <title>Coniella lustricola, a new species from submerged detritus.</title>
        <authorList>
            <person name="Raudabaugh D.B."/>
            <person name="Iturriaga T."/>
            <person name="Carver A."/>
            <person name="Mondo S."/>
            <person name="Pangilinan J."/>
            <person name="Lipzen A."/>
            <person name="He G."/>
            <person name="Amirebrahimi M."/>
            <person name="Grigoriev I.V."/>
            <person name="Miller A.N."/>
        </authorList>
    </citation>
    <scope>NUCLEOTIDE SEQUENCE [LARGE SCALE GENOMIC DNA]</scope>
    <source>
        <strain evidence="8 9">B22-T-1</strain>
    </source>
</reference>
<gene>
    <name evidence="8" type="ORF">BD289DRAFT_111973</name>
</gene>